<keyword evidence="14" id="KW-1185">Reference proteome</keyword>
<evidence type="ECO:0000256" key="10">
    <source>
        <dbReference type="ARBA" id="ARBA00031499"/>
    </source>
</evidence>
<dbReference type="GO" id="GO:0006423">
    <property type="term" value="P:cysteinyl-tRNA aminoacylation"/>
    <property type="evidence" value="ECO:0007669"/>
    <property type="project" value="InterPro"/>
</dbReference>
<dbReference type="Pfam" id="PF01406">
    <property type="entry name" value="tRNA-synt_1e"/>
    <property type="match status" value="1"/>
</dbReference>
<dbReference type="GO" id="GO:0004817">
    <property type="term" value="F:cysteine-tRNA ligase activity"/>
    <property type="evidence" value="ECO:0007669"/>
    <property type="project" value="UniProtKB-EC"/>
</dbReference>
<protein>
    <recommendedName>
        <fullName evidence="2">cysteine--tRNA ligase</fullName>
        <ecNumber evidence="2">6.1.1.16</ecNumber>
    </recommendedName>
    <alternativeName>
        <fullName evidence="10">Cysteinyl-tRNA synthetase</fullName>
    </alternativeName>
</protein>
<dbReference type="PRINTS" id="PR00983">
    <property type="entry name" value="TRNASYNTHCYS"/>
</dbReference>
<dbReference type="OrthoDB" id="438179at2759"/>
<dbReference type="InterPro" id="IPR014729">
    <property type="entry name" value="Rossmann-like_a/b/a_fold"/>
</dbReference>
<accession>A0A5C3KYZ1</accession>
<keyword evidence="8" id="KW-0648">Protein biosynthesis</keyword>
<dbReference type="InterPro" id="IPR024909">
    <property type="entry name" value="Cys-tRNA/MSH_ligase"/>
</dbReference>
<dbReference type="EC" id="6.1.1.16" evidence="2"/>
<proteinExistence type="inferred from homology"/>
<dbReference type="PANTHER" id="PTHR10890:SF3">
    <property type="entry name" value="CYSTEINE--TRNA LIGASE, CYTOPLASMIC"/>
    <property type="match status" value="1"/>
</dbReference>
<feature type="region of interest" description="Disordered" evidence="11">
    <location>
        <begin position="307"/>
        <end position="336"/>
    </location>
</feature>
<dbReference type="Gene3D" id="1.20.120.1910">
    <property type="entry name" value="Cysteine-tRNA ligase, C-terminal anti-codon recognition domain"/>
    <property type="match status" value="1"/>
</dbReference>
<evidence type="ECO:0000256" key="11">
    <source>
        <dbReference type="SAM" id="MobiDB-lite"/>
    </source>
</evidence>
<dbReference type="InterPro" id="IPR032678">
    <property type="entry name" value="tRNA-synt_1_cat_dom"/>
</dbReference>
<feature type="region of interest" description="Disordered" evidence="11">
    <location>
        <begin position="1"/>
        <end position="20"/>
    </location>
</feature>
<evidence type="ECO:0000256" key="2">
    <source>
        <dbReference type="ARBA" id="ARBA00012832"/>
    </source>
</evidence>
<sequence length="805" mass="90350">MALENRDPPTWTPPRDPVSSSTPLVLYNSLTRTKSPFVPVDASGRKVTWYCCGPTVYDAGHLGHARNYLTTDVLRRIMRDYFGYEVEFVQNVTDVDDKIIKRARERHFFNQYKLEHPKLDAQVFAETRSAFDKFARNTKGFPFDTVSIDQVPEWMLSQKELLENPILDEDQTIFKVRILALDSVANALRSAPNEGSMDPEKYWSMVDSVLSVYLGDVKKGDISPEQHAIFADYAAYWENHFNEDLRTLNILPPTVTTRVSEYIPENIAFVEQIIDNGFAYAIPGGTVYFDVNAFEKAGHYYAKLEPGNRKGDANQEESVLPPAPVSQDQAQPTVSAADAEIENEKAQKRSPRDFALWKKSRVGEPGWESPWGYGRPGWHIECSAMASQVLGAQFDVHSGGIDLAFPHHDNELAQAEAYWHKDPKESAKPVQWVNYFIHMGHLSIAGSKMSKSLKNFVTIRDAIATGDWTARKLRILFMLGGWKGGLEISQNFRAEVDLWEKTVSNFFSNVEALTRESESSDGPRQKHLFRPQEKQLRQDLEAAQKQLHASLCDSFNTGPALSAILDLIGKTNTYLKNNQKSASNPTAYFSLAAVQEVARWVTKMLQVFGLSTTTGADAIGWGVDSSTGSDSVQNKESIALPYVQVLSRFRDEVKALAIANKSVPVCQDLLKLSDSLRDGQLLQLGVALEDRDSSIGEQALIKFGDPAELIAAREAKFQAQLEKEAKKQAAKAEAERLEKEKAEKAKLRPQDMFRTEEYSEWDEDGVPTKDSHGEEVTKSKKKTLKKAWDKQKKLYDSSLALAGKS</sequence>
<evidence type="ECO:0000256" key="4">
    <source>
        <dbReference type="ARBA" id="ARBA00022723"/>
    </source>
</evidence>
<keyword evidence="3" id="KW-0436">Ligase</keyword>
<dbReference type="PANTHER" id="PTHR10890">
    <property type="entry name" value="CYSTEINYL-TRNA SYNTHETASE"/>
    <property type="match status" value="1"/>
</dbReference>
<evidence type="ECO:0000256" key="7">
    <source>
        <dbReference type="ARBA" id="ARBA00022840"/>
    </source>
</evidence>
<dbReference type="GO" id="GO:0005737">
    <property type="term" value="C:cytoplasm"/>
    <property type="evidence" value="ECO:0007669"/>
    <property type="project" value="TreeGrafter"/>
</dbReference>
<evidence type="ECO:0000256" key="3">
    <source>
        <dbReference type="ARBA" id="ARBA00022598"/>
    </source>
</evidence>
<dbReference type="NCBIfam" id="TIGR00435">
    <property type="entry name" value="cysS"/>
    <property type="match status" value="1"/>
</dbReference>
<keyword evidence="7" id="KW-0067">ATP-binding</keyword>
<dbReference type="InterPro" id="IPR015803">
    <property type="entry name" value="Cys-tRNA-ligase"/>
</dbReference>
<keyword evidence="4" id="KW-0479">Metal-binding</keyword>
<gene>
    <name evidence="13" type="ORF">FA15DRAFT_686961</name>
</gene>
<comment type="cofactor">
    <cofactor evidence="1">
        <name>Zn(2+)</name>
        <dbReference type="ChEBI" id="CHEBI:29105"/>
    </cofactor>
</comment>
<keyword evidence="5" id="KW-0547">Nucleotide-binding</keyword>
<feature type="region of interest" description="Disordered" evidence="11">
    <location>
        <begin position="732"/>
        <end position="783"/>
    </location>
</feature>
<evidence type="ECO:0000256" key="6">
    <source>
        <dbReference type="ARBA" id="ARBA00022833"/>
    </source>
</evidence>
<dbReference type="GO" id="GO:0046872">
    <property type="term" value="F:metal ion binding"/>
    <property type="evidence" value="ECO:0007669"/>
    <property type="project" value="UniProtKB-KW"/>
</dbReference>
<dbReference type="GO" id="GO:0005524">
    <property type="term" value="F:ATP binding"/>
    <property type="evidence" value="ECO:0007669"/>
    <property type="project" value="UniProtKB-KW"/>
</dbReference>
<dbReference type="Gene3D" id="3.40.50.620">
    <property type="entry name" value="HUPs"/>
    <property type="match status" value="2"/>
</dbReference>
<dbReference type="AlphaFoldDB" id="A0A5C3KYZ1"/>
<dbReference type="STRING" id="230819.A0A5C3KYZ1"/>
<dbReference type="HAMAP" id="MF_00041">
    <property type="entry name" value="Cys_tRNA_synth"/>
    <property type="match status" value="1"/>
</dbReference>
<dbReference type="Proteomes" id="UP000307440">
    <property type="component" value="Unassembled WGS sequence"/>
</dbReference>
<evidence type="ECO:0000259" key="12">
    <source>
        <dbReference type="Pfam" id="PF01406"/>
    </source>
</evidence>
<evidence type="ECO:0000256" key="1">
    <source>
        <dbReference type="ARBA" id="ARBA00001947"/>
    </source>
</evidence>
<dbReference type="SUPFAM" id="SSF52374">
    <property type="entry name" value="Nucleotidylyl transferase"/>
    <property type="match status" value="1"/>
</dbReference>
<feature type="compositionally biased region" description="Basic and acidic residues" evidence="11">
    <location>
        <begin position="732"/>
        <end position="757"/>
    </location>
</feature>
<evidence type="ECO:0000256" key="8">
    <source>
        <dbReference type="ARBA" id="ARBA00022917"/>
    </source>
</evidence>
<dbReference type="EMBL" id="ML210185">
    <property type="protein sequence ID" value="TFK25515.1"/>
    <property type="molecule type" value="Genomic_DNA"/>
</dbReference>
<dbReference type="CDD" id="cd00672">
    <property type="entry name" value="CysRS_core"/>
    <property type="match status" value="1"/>
</dbReference>
<organism evidence="13 14">
    <name type="scientific">Coprinopsis marcescibilis</name>
    <name type="common">Agaric fungus</name>
    <name type="synonym">Psathyrella marcescibilis</name>
    <dbReference type="NCBI Taxonomy" id="230819"/>
    <lineage>
        <taxon>Eukaryota</taxon>
        <taxon>Fungi</taxon>
        <taxon>Dikarya</taxon>
        <taxon>Basidiomycota</taxon>
        <taxon>Agaricomycotina</taxon>
        <taxon>Agaricomycetes</taxon>
        <taxon>Agaricomycetidae</taxon>
        <taxon>Agaricales</taxon>
        <taxon>Agaricineae</taxon>
        <taxon>Psathyrellaceae</taxon>
        <taxon>Coprinopsis</taxon>
    </lineage>
</organism>
<dbReference type="InterPro" id="IPR009080">
    <property type="entry name" value="tRNAsynth_Ia_anticodon-bd"/>
</dbReference>
<keyword evidence="9 13" id="KW-0030">Aminoacyl-tRNA synthetase</keyword>
<evidence type="ECO:0000256" key="5">
    <source>
        <dbReference type="ARBA" id="ARBA00022741"/>
    </source>
</evidence>
<feature type="domain" description="tRNA synthetases class I catalytic" evidence="12">
    <location>
        <begin position="43"/>
        <end position="491"/>
    </location>
</feature>
<dbReference type="SUPFAM" id="SSF47323">
    <property type="entry name" value="Anticodon-binding domain of a subclass of class I aminoacyl-tRNA synthetases"/>
    <property type="match status" value="1"/>
</dbReference>
<reference evidence="13 14" key="1">
    <citation type="journal article" date="2019" name="Nat. Ecol. Evol.">
        <title>Megaphylogeny resolves global patterns of mushroom evolution.</title>
        <authorList>
            <person name="Varga T."/>
            <person name="Krizsan K."/>
            <person name="Foldi C."/>
            <person name="Dima B."/>
            <person name="Sanchez-Garcia M."/>
            <person name="Sanchez-Ramirez S."/>
            <person name="Szollosi G.J."/>
            <person name="Szarkandi J.G."/>
            <person name="Papp V."/>
            <person name="Albert L."/>
            <person name="Andreopoulos W."/>
            <person name="Angelini C."/>
            <person name="Antonin V."/>
            <person name="Barry K.W."/>
            <person name="Bougher N.L."/>
            <person name="Buchanan P."/>
            <person name="Buyck B."/>
            <person name="Bense V."/>
            <person name="Catcheside P."/>
            <person name="Chovatia M."/>
            <person name="Cooper J."/>
            <person name="Damon W."/>
            <person name="Desjardin D."/>
            <person name="Finy P."/>
            <person name="Geml J."/>
            <person name="Haridas S."/>
            <person name="Hughes K."/>
            <person name="Justo A."/>
            <person name="Karasinski D."/>
            <person name="Kautmanova I."/>
            <person name="Kiss B."/>
            <person name="Kocsube S."/>
            <person name="Kotiranta H."/>
            <person name="LaButti K.M."/>
            <person name="Lechner B.E."/>
            <person name="Liimatainen K."/>
            <person name="Lipzen A."/>
            <person name="Lukacs Z."/>
            <person name="Mihaltcheva S."/>
            <person name="Morgado L.N."/>
            <person name="Niskanen T."/>
            <person name="Noordeloos M.E."/>
            <person name="Ohm R.A."/>
            <person name="Ortiz-Santana B."/>
            <person name="Ovrebo C."/>
            <person name="Racz N."/>
            <person name="Riley R."/>
            <person name="Savchenko A."/>
            <person name="Shiryaev A."/>
            <person name="Soop K."/>
            <person name="Spirin V."/>
            <person name="Szebenyi C."/>
            <person name="Tomsovsky M."/>
            <person name="Tulloss R.E."/>
            <person name="Uehling J."/>
            <person name="Grigoriev I.V."/>
            <person name="Vagvolgyi C."/>
            <person name="Papp T."/>
            <person name="Martin F.M."/>
            <person name="Miettinen O."/>
            <person name="Hibbett D.S."/>
            <person name="Nagy L.G."/>
        </authorList>
    </citation>
    <scope>NUCLEOTIDE SEQUENCE [LARGE SCALE GENOMIC DNA]</scope>
    <source>
        <strain evidence="13 14">CBS 121175</strain>
    </source>
</reference>
<evidence type="ECO:0000313" key="14">
    <source>
        <dbReference type="Proteomes" id="UP000307440"/>
    </source>
</evidence>
<keyword evidence="6" id="KW-0862">Zinc</keyword>
<evidence type="ECO:0000256" key="9">
    <source>
        <dbReference type="ARBA" id="ARBA00023146"/>
    </source>
</evidence>
<feature type="compositionally biased region" description="Basic and acidic residues" evidence="11">
    <location>
        <begin position="766"/>
        <end position="778"/>
    </location>
</feature>
<evidence type="ECO:0000313" key="13">
    <source>
        <dbReference type="EMBL" id="TFK25515.1"/>
    </source>
</evidence>
<name>A0A5C3KYZ1_COPMA</name>